<dbReference type="FunFam" id="1.10.10.10:FF:000131">
    <property type="entry name" value="la-related protein 1B isoform X2"/>
    <property type="match status" value="1"/>
</dbReference>
<feature type="compositionally biased region" description="Basic residues" evidence="4">
    <location>
        <begin position="630"/>
        <end position="643"/>
    </location>
</feature>
<feature type="compositionally biased region" description="Low complexity" evidence="4">
    <location>
        <begin position="329"/>
        <end position="346"/>
    </location>
</feature>
<feature type="region of interest" description="Disordered" evidence="4">
    <location>
        <begin position="361"/>
        <end position="405"/>
    </location>
</feature>
<evidence type="ECO:0000256" key="4">
    <source>
        <dbReference type="SAM" id="MobiDB-lite"/>
    </source>
</evidence>
<dbReference type="PROSITE" id="PS50961">
    <property type="entry name" value="HTH_LA"/>
    <property type="match status" value="1"/>
</dbReference>
<dbReference type="InterPro" id="IPR006607">
    <property type="entry name" value="DM15"/>
</dbReference>
<feature type="compositionally biased region" description="Polar residues" evidence="4">
    <location>
        <begin position="24"/>
        <end position="35"/>
    </location>
</feature>
<dbReference type="SMART" id="SM00715">
    <property type="entry name" value="LA"/>
    <property type="match status" value="1"/>
</dbReference>
<proteinExistence type="predicted"/>
<accession>A0A9P0LV51</accession>
<name>A0A9P0LV51_ACAOB</name>
<feature type="compositionally biased region" description="Basic and acidic residues" evidence="4">
    <location>
        <begin position="713"/>
        <end position="724"/>
    </location>
</feature>
<feature type="domain" description="HTH La-type RNA-binding" evidence="5">
    <location>
        <begin position="181"/>
        <end position="272"/>
    </location>
</feature>
<dbReference type="Pfam" id="PF05383">
    <property type="entry name" value="La"/>
    <property type="match status" value="1"/>
</dbReference>
<keyword evidence="7" id="KW-1185">Reference proteome</keyword>
<dbReference type="GO" id="GO:0048255">
    <property type="term" value="P:mRNA stabilization"/>
    <property type="evidence" value="ECO:0007669"/>
    <property type="project" value="InterPro"/>
</dbReference>
<feature type="compositionally biased region" description="Basic and acidic residues" evidence="4">
    <location>
        <begin position="37"/>
        <end position="52"/>
    </location>
</feature>
<dbReference type="InterPro" id="IPR036388">
    <property type="entry name" value="WH-like_DNA-bd_sf"/>
</dbReference>
<evidence type="ECO:0000256" key="2">
    <source>
        <dbReference type="ARBA" id="ARBA00072183"/>
    </source>
</evidence>
<dbReference type="GO" id="GO:0010494">
    <property type="term" value="C:cytoplasmic stress granule"/>
    <property type="evidence" value="ECO:0007669"/>
    <property type="project" value="TreeGrafter"/>
</dbReference>
<dbReference type="Gene3D" id="1.10.10.10">
    <property type="entry name" value="Winged helix-like DNA-binding domain superfamily/Winged helix DNA-binding domain"/>
    <property type="match status" value="1"/>
</dbReference>
<evidence type="ECO:0000256" key="1">
    <source>
        <dbReference type="ARBA" id="ARBA00022884"/>
    </source>
</evidence>
<dbReference type="EMBL" id="CAKOFQ010007678">
    <property type="protein sequence ID" value="CAH2006217.1"/>
    <property type="molecule type" value="Genomic_DNA"/>
</dbReference>
<evidence type="ECO:0000313" key="6">
    <source>
        <dbReference type="EMBL" id="CAH2006217.1"/>
    </source>
</evidence>
<dbReference type="GO" id="GO:0005829">
    <property type="term" value="C:cytosol"/>
    <property type="evidence" value="ECO:0007669"/>
    <property type="project" value="TreeGrafter"/>
</dbReference>
<reference evidence="6" key="1">
    <citation type="submission" date="2022-03" db="EMBL/GenBank/DDBJ databases">
        <authorList>
            <person name="Sayadi A."/>
        </authorList>
    </citation>
    <scope>NUCLEOTIDE SEQUENCE</scope>
</reference>
<feature type="compositionally biased region" description="Basic and acidic residues" evidence="4">
    <location>
        <begin position="390"/>
        <end position="404"/>
    </location>
</feature>
<dbReference type="OrthoDB" id="340227at2759"/>
<comment type="caution">
    <text evidence="6">The sequence shown here is derived from an EMBL/GenBank/DDBJ whole genome shotgun (WGS) entry which is preliminary data.</text>
</comment>
<sequence length="735" mass="84296">MASDFADACDWPSLGNNPERRSHSPITAQASSAASTLKDKDKPLQEEPDDKKKATKQKWVPLDIDLKKTNKQDRRRSDRSGDAQSTVSEGDRDWRAEREMNGHVIRQARPASAAPRGRGGRSRGARRAPFNRPTNRLPSDPDYPDFPLEYHMSRFSGSLDGHNFVVPYMGTYYFNSNSYLSLDGPTLKEYIRNQIEYYFSDDNLNRDFFLRRKMDPEGYLPVTLIASFHRVQSLTNNVALIVEAISSSDKLELSAGFKVRPKHDPLKWPILDKSTEKDDEIIAKLVPPPPLPKTLRERHVENLNPDVAEFIPHEIDVKKLNNNNNQDSMEINNKENQNNTENTNDATTMMNGVAINEVSVGENKASRIDENNEKNEDDTNWMQVKRKNKENKGKKEQKTKSLEREELDFAFDEELDQDVPTGRQNTFSNDCSYGTSPNDAHLGTSYGSYGSYGSSVPQSLPSFQHPSHALLKENNFTQQAYHKFRAKCLKERKRFGIGQSNEMNTLFRFWSFFLRENFNRTMYNEFKTLALEDAEHGYRYGLECLFRFFSYGLEVKFRPQLYEDFQMETIKDYENGQLYGLEKFWAFLKYYKHGSHLTVNPTLNKYLSKFKTIEDFRVVEPKINEVMRGGKGKQQRQPVKRNRSVSESQTAGPSTSDNRRASATVQRSDMQNQPQPGTSAPAGTGFKYARTRTESIGSGRIRINSTATSTQRHRNDSWRQKENRAPATADIASRG</sequence>
<feature type="region of interest" description="Disordered" evidence="4">
    <location>
        <begin position="627"/>
        <end position="735"/>
    </location>
</feature>
<dbReference type="InterPro" id="IPR045180">
    <property type="entry name" value="La_dom_prot"/>
</dbReference>
<feature type="compositionally biased region" description="Polar residues" evidence="4">
    <location>
        <begin position="645"/>
        <end position="678"/>
    </location>
</feature>
<protein>
    <recommendedName>
        <fullName evidence="2">La-related protein 1</fullName>
    </recommendedName>
</protein>
<dbReference type="AlphaFoldDB" id="A0A9P0LV51"/>
<feature type="compositionally biased region" description="Basic and acidic residues" evidence="4">
    <location>
        <begin position="89"/>
        <end position="101"/>
    </location>
</feature>
<feature type="region of interest" description="Disordered" evidence="4">
    <location>
        <begin position="1"/>
        <end position="142"/>
    </location>
</feature>
<feature type="compositionally biased region" description="Basic and acidic residues" evidence="4">
    <location>
        <begin position="364"/>
        <end position="374"/>
    </location>
</feature>
<feature type="region of interest" description="Disordered" evidence="4">
    <location>
        <begin position="320"/>
        <end position="346"/>
    </location>
</feature>
<evidence type="ECO:0000259" key="5">
    <source>
        <dbReference type="PROSITE" id="PS50961"/>
    </source>
</evidence>
<dbReference type="SMART" id="SM00684">
    <property type="entry name" value="DM15"/>
    <property type="match status" value="3"/>
</dbReference>
<dbReference type="GO" id="GO:0008187">
    <property type="term" value="F:poly-pyrimidine tract binding"/>
    <property type="evidence" value="ECO:0007669"/>
    <property type="project" value="UniProtKB-ARBA"/>
</dbReference>
<dbReference type="GO" id="GO:0045727">
    <property type="term" value="P:positive regulation of translation"/>
    <property type="evidence" value="ECO:0007669"/>
    <property type="project" value="TreeGrafter"/>
</dbReference>
<dbReference type="SUPFAM" id="SSF46785">
    <property type="entry name" value="Winged helix' DNA-binding domain"/>
    <property type="match status" value="1"/>
</dbReference>
<dbReference type="PANTHER" id="PTHR22792:SF132">
    <property type="entry name" value="LA-RELATED PROTEIN 1"/>
    <property type="match status" value="1"/>
</dbReference>
<dbReference type="GO" id="GO:0000339">
    <property type="term" value="F:RNA cap binding"/>
    <property type="evidence" value="ECO:0007669"/>
    <property type="project" value="InterPro"/>
</dbReference>
<dbReference type="Proteomes" id="UP001152888">
    <property type="component" value="Unassembled WGS sequence"/>
</dbReference>
<evidence type="ECO:0000313" key="7">
    <source>
        <dbReference type="Proteomes" id="UP001152888"/>
    </source>
</evidence>
<dbReference type="InterPro" id="IPR036390">
    <property type="entry name" value="WH_DNA-bd_sf"/>
</dbReference>
<dbReference type="PANTHER" id="PTHR22792">
    <property type="entry name" value="LUPUS LA PROTEIN-RELATED"/>
    <property type="match status" value="1"/>
</dbReference>
<organism evidence="6 7">
    <name type="scientific">Acanthoscelides obtectus</name>
    <name type="common">Bean weevil</name>
    <name type="synonym">Bruchus obtectus</name>
    <dbReference type="NCBI Taxonomy" id="200917"/>
    <lineage>
        <taxon>Eukaryota</taxon>
        <taxon>Metazoa</taxon>
        <taxon>Ecdysozoa</taxon>
        <taxon>Arthropoda</taxon>
        <taxon>Hexapoda</taxon>
        <taxon>Insecta</taxon>
        <taxon>Pterygota</taxon>
        <taxon>Neoptera</taxon>
        <taxon>Endopterygota</taxon>
        <taxon>Coleoptera</taxon>
        <taxon>Polyphaga</taxon>
        <taxon>Cucujiformia</taxon>
        <taxon>Chrysomeloidea</taxon>
        <taxon>Chrysomelidae</taxon>
        <taxon>Bruchinae</taxon>
        <taxon>Bruchini</taxon>
        <taxon>Acanthoscelides</taxon>
    </lineage>
</organism>
<keyword evidence="1 3" id="KW-0694">RNA-binding</keyword>
<evidence type="ECO:0000256" key="3">
    <source>
        <dbReference type="PROSITE-ProRule" id="PRU00332"/>
    </source>
</evidence>
<dbReference type="InterPro" id="IPR006630">
    <property type="entry name" value="La_HTH"/>
</dbReference>
<feature type="compositionally biased region" description="Basic and acidic residues" evidence="4">
    <location>
        <begin position="64"/>
        <end position="81"/>
    </location>
</feature>
<gene>
    <name evidence="6" type="ORF">ACAOBT_LOCUS28980</name>
</gene>
<dbReference type="Pfam" id="PF21071">
    <property type="entry name" value="LARP1_HEAT"/>
    <property type="match status" value="1"/>
</dbReference>